<dbReference type="Proteomes" id="UP000827549">
    <property type="component" value="Chromosome 7"/>
</dbReference>
<organism evidence="2 3">
    <name type="scientific">Vanrija pseudolonga</name>
    <dbReference type="NCBI Taxonomy" id="143232"/>
    <lineage>
        <taxon>Eukaryota</taxon>
        <taxon>Fungi</taxon>
        <taxon>Dikarya</taxon>
        <taxon>Basidiomycota</taxon>
        <taxon>Agaricomycotina</taxon>
        <taxon>Tremellomycetes</taxon>
        <taxon>Trichosporonales</taxon>
        <taxon>Trichosporonaceae</taxon>
        <taxon>Vanrija</taxon>
    </lineage>
</organism>
<dbReference type="EMBL" id="CP086720">
    <property type="protein sequence ID" value="WOO85385.1"/>
    <property type="molecule type" value="Genomic_DNA"/>
</dbReference>
<evidence type="ECO:0000313" key="2">
    <source>
        <dbReference type="EMBL" id="WOO85385.1"/>
    </source>
</evidence>
<keyword evidence="1" id="KW-0732">Signal</keyword>
<dbReference type="PANTHER" id="PTHR35192">
    <property type="entry name" value="PROTEIN, PUTATIVE-RELATED"/>
    <property type="match status" value="1"/>
</dbReference>
<proteinExistence type="predicted"/>
<dbReference type="RefSeq" id="XP_062631411.1">
    <property type="nucleotide sequence ID" value="XM_062775427.1"/>
</dbReference>
<gene>
    <name evidence="2" type="ORF">LOC62_07G008884</name>
</gene>
<accession>A0AAF0YEL6</accession>
<protein>
    <submittedName>
        <fullName evidence="2">Uncharacterized protein</fullName>
    </submittedName>
</protein>
<feature type="signal peptide" evidence="1">
    <location>
        <begin position="1"/>
        <end position="19"/>
    </location>
</feature>
<dbReference type="GeneID" id="87812048"/>
<dbReference type="InterPro" id="IPR038955">
    <property type="entry name" value="PriA/CPL1_fungi"/>
</dbReference>
<dbReference type="PANTHER" id="PTHR35192:SF2">
    <property type="entry name" value="APPLE DOMAIN-CONTAINING PROTEIN"/>
    <property type="match status" value="1"/>
</dbReference>
<keyword evidence="3" id="KW-1185">Reference proteome</keyword>
<evidence type="ECO:0000313" key="3">
    <source>
        <dbReference type="Proteomes" id="UP000827549"/>
    </source>
</evidence>
<sequence>MVLVTAAIALAVAALPALGLQVVPPGPSSYTYIFAGCAPANTVHVYNSWAKTYGLLNQAACDAYITAQHGSNQYQYSYFINGPTVGENECFGGNDPPWDANLVEAVPWDSDGACYGGYARIGVRKYVGGVYEATWAGCYHSQTQIDPPAYAGNFFNGGTQWGERIPWQLNRASCLGVCANNLANLKVDDPVTYASSKYAYAIYYAYGTPEVNANNGANCICTLGPVQAGGIAQCENYFGSDKFTMDYLYAIDISEQPSAGANRRRAERLRQKALLDETLNQYCPAGLTPCHVAPNSEGYECIDTSSELESCGGCLFGEYGRRAGRKREVLGKDILPRLRLSHDGMSPRLQARV</sequence>
<feature type="chain" id="PRO_5041986491" evidence="1">
    <location>
        <begin position="20"/>
        <end position="353"/>
    </location>
</feature>
<evidence type="ECO:0000256" key="1">
    <source>
        <dbReference type="SAM" id="SignalP"/>
    </source>
</evidence>
<reference evidence="2" key="1">
    <citation type="submission" date="2023-10" db="EMBL/GenBank/DDBJ databases">
        <authorList>
            <person name="Noh H."/>
        </authorList>
    </citation>
    <scope>NUCLEOTIDE SEQUENCE</scope>
    <source>
        <strain evidence="2">DUCC4014</strain>
    </source>
</reference>
<dbReference type="AlphaFoldDB" id="A0AAF0YEL6"/>
<name>A0AAF0YEL6_9TREE</name>